<evidence type="ECO:0000256" key="1">
    <source>
        <dbReference type="SAM" id="Phobius"/>
    </source>
</evidence>
<dbReference type="GO" id="GO:0005737">
    <property type="term" value="C:cytoplasm"/>
    <property type="evidence" value="ECO:0007669"/>
    <property type="project" value="TreeGrafter"/>
</dbReference>
<dbReference type="Pfam" id="PF11303">
    <property type="entry name" value="DUF3105"/>
    <property type="match status" value="1"/>
</dbReference>
<dbReference type="Proteomes" id="UP000029839">
    <property type="component" value="Unassembled WGS sequence"/>
</dbReference>
<dbReference type="RefSeq" id="WP_043607234.1">
    <property type="nucleotide sequence ID" value="NZ_AXCY01000053.1"/>
</dbReference>
<organism evidence="2 3">
    <name type="scientific">Cellulomonas carbonis T26</name>
    <dbReference type="NCBI Taxonomy" id="947969"/>
    <lineage>
        <taxon>Bacteria</taxon>
        <taxon>Bacillati</taxon>
        <taxon>Actinomycetota</taxon>
        <taxon>Actinomycetes</taxon>
        <taxon>Micrococcales</taxon>
        <taxon>Cellulomonadaceae</taxon>
        <taxon>Cellulomonas</taxon>
    </lineage>
</organism>
<keyword evidence="1" id="KW-0472">Membrane</keyword>
<proteinExistence type="predicted"/>
<keyword evidence="3" id="KW-1185">Reference proteome</keyword>
<feature type="transmembrane region" description="Helical" evidence="1">
    <location>
        <begin position="30"/>
        <end position="52"/>
    </location>
</feature>
<reference evidence="2 3" key="2">
    <citation type="journal article" date="2015" name="Stand. Genomic Sci.">
        <title>Draft genome sequence of Cellulomonas carbonis T26(T) and comparative analysis of six Cellulomonas genomes.</title>
        <authorList>
            <person name="Zhuang W."/>
            <person name="Zhang S."/>
            <person name="Xia X."/>
            <person name="Wang G."/>
        </authorList>
    </citation>
    <scope>NUCLEOTIDE SEQUENCE [LARGE SCALE GENOMIC DNA]</scope>
    <source>
        <strain evidence="2 3">T26</strain>
    </source>
</reference>
<accession>A0A0A0BT83</accession>
<evidence type="ECO:0000313" key="3">
    <source>
        <dbReference type="Proteomes" id="UP000029839"/>
    </source>
</evidence>
<evidence type="ECO:0000313" key="2">
    <source>
        <dbReference type="EMBL" id="KGM10359.1"/>
    </source>
</evidence>
<protein>
    <recommendedName>
        <fullName evidence="4">DUF3105 domain-containing protein</fullName>
    </recommendedName>
</protein>
<name>A0A0A0BT83_9CELL</name>
<keyword evidence="1" id="KW-0812">Transmembrane</keyword>
<dbReference type="InterPro" id="IPR021454">
    <property type="entry name" value="DUF3105"/>
</dbReference>
<dbReference type="EMBL" id="AXCY01000053">
    <property type="protein sequence ID" value="KGM10359.1"/>
    <property type="molecule type" value="Genomic_DNA"/>
</dbReference>
<dbReference type="AlphaFoldDB" id="A0A0A0BT83"/>
<dbReference type="PANTHER" id="PTHR34179">
    <property type="entry name" value="TUMOR PROTEIN P53-INDUCIBLE PROTEIN 13"/>
    <property type="match status" value="1"/>
</dbReference>
<reference evidence="2 3" key="1">
    <citation type="submission" date="2013-08" db="EMBL/GenBank/DDBJ databases">
        <title>Genome sequencing of Cellulomonas carbonis T26.</title>
        <authorList>
            <person name="Chen F."/>
            <person name="Li Y."/>
            <person name="Wang G."/>
        </authorList>
    </citation>
    <scope>NUCLEOTIDE SEQUENCE [LARGE SCALE GENOMIC DNA]</scope>
    <source>
        <strain evidence="2 3">T26</strain>
    </source>
</reference>
<gene>
    <name evidence="2" type="ORF">N868_15665</name>
</gene>
<keyword evidence="1" id="KW-1133">Transmembrane helix</keyword>
<sequence length="213" mass="22627">MSKQQQNRDREARLAALRAEQERADRKRRLVIWGATGAVVVGLVGAAAVPIVNQARQNAELEAAASAPIEGVEVFEGLPANHVEGPVEYETAPPAGGDHSAAWLNCGVYDEEVPLENAVHSLEHGAVWIAYDPSLPADDVAALTEKATGEAYALVSPYEDLDAPVVLTAWGHQLELESADDPRVDVFLERYLQGEQTPEPGAACFGGVGTPVA</sequence>
<evidence type="ECO:0008006" key="4">
    <source>
        <dbReference type="Google" id="ProtNLM"/>
    </source>
</evidence>
<dbReference type="PANTHER" id="PTHR34179:SF1">
    <property type="entry name" value="TUMOR PROTEIN P53-INDUCIBLE PROTEIN 13"/>
    <property type="match status" value="1"/>
</dbReference>
<comment type="caution">
    <text evidence="2">The sequence shown here is derived from an EMBL/GenBank/DDBJ whole genome shotgun (WGS) entry which is preliminary data.</text>
</comment>